<feature type="region of interest" description="Disordered" evidence="1">
    <location>
        <begin position="224"/>
        <end position="243"/>
    </location>
</feature>
<name>A0A0B7ADU3_9EUPU</name>
<proteinExistence type="predicted"/>
<reference evidence="2" key="1">
    <citation type="submission" date="2014-12" db="EMBL/GenBank/DDBJ databases">
        <title>Insight into the proteome of Arion vulgaris.</title>
        <authorList>
            <person name="Aradska J."/>
            <person name="Bulat T."/>
            <person name="Smidak R."/>
            <person name="Sarate P."/>
            <person name="Gangsoo J."/>
            <person name="Sialana F."/>
            <person name="Bilban M."/>
            <person name="Lubec G."/>
        </authorList>
    </citation>
    <scope>NUCLEOTIDE SEQUENCE</scope>
    <source>
        <tissue evidence="2">Skin</tissue>
    </source>
</reference>
<evidence type="ECO:0000256" key="1">
    <source>
        <dbReference type="SAM" id="MobiDB-lite"/>
    </source>
</evidence>
<feature type="compositionally biased region" description="Low complexity" evidence="1">
    <location>
        <begin position="51"/>
        <end position="60"/>
    </location>
</feature>
<feature type="region of interest" description="Disordered" evidence="1">
    <location>
        <begin position="340"/>
        <end position="364"/>
    </location>
</feature>
<evidence type="ECO:0000313" key="2">
    <source>
        <dbReference type="EMBL" id="CEK78913.1"/>
    </source>
</evidence>
<protein>
    <submittedName>
        <fullName evidence="2">Uncharacterized protein</fullName>
    </submittedName>
</protein>
<feature type="non-terminal residue" evidence="2">
    <location>
        <position position="1"/>
    </location>
</feature>
<feature type="compositionally biased region" description="Low complexity" evidence="1">
    <location>
        <begin position="1"/>
        <end position="11"/>
    </location>
</feature>
<feature type="compositionally biased region" description="Polar residues" evidence="1">
    <location>
        <begin position="230"/>
        <end position="243"/>
    </location>
</feature>
<feature type="compositionally biased region" description="Polar residues" evidence="1">
    <location>
        <begin position="139"/>
        <end position="163"/>
    </location>
</feature>
<sequence length="549" mass="55116">FNTSSMTTTTSGSGGFKFGNAISSSTPSTSLPPATGFIFGQTTLANKDSSSKSSMGSSASTPLTSGFKFGASSPEGDSGGTASRTSSFGTANSNSGFVFGNSSSNAFPAKTSEGVLGSQAGEAAKVASSDVPDSKPGSCLTTGISSQSNLRNNGIASTTDLSKSNSFVSPSSAVFQFGNTLNAKNTSLLPASSGVQQPPVTELNSNDNNSKMSHQEFNFAAASSAAPPSFMTTPSQSLEKPTSTMKPASTLFQFGASSVIPAPSTGLGMGNSLSATKPVVNGGFGSSFEVQPMKDDSNKTASITNQSFGNFAFGATSNMFGGYGQAAVAAPKAVIAQTSQSSKRSVDFDSDQPTSKKSFNFGGSVGEPPSNGLFAFSGSSESKASPFVVSSTAGPFAGGFMFNSTSNPPATQTGGPAPGSGFQFSQGSLAAPAFQGFNLSFKAQNEGPKSSFEAAPNKGPVSFSATPNFNFGGAIPQQTSVFQFGAKPVETSLPAADVFAFGAAHPSSGTSEGTGFVAPGGLGTVGNFSIGTGESAGRKMKKAMRRIKK</sequence>
<accession>A0A0B7ADU3</accession>
<feature type="compositionally biased region" description="Low complexity" evidence="1">
    <location>
        <begin position="23"/>
        <end position="35"/>
    </location>
</feature>
<feature type="region of interest" description="Disordered" evidence="1">
    <location>
        <begin position="1"/>
        <end position="87"/>
    </location>
</feature>
<dbReference type="AlphaFoldDB" id="A0A0B7ADU3"/>
<gene>
    <name evidence="2" type="primary">ORF112515</name>
</gene>
<dbReference type="EMBL" id="HACG01032048">
    <property type="protein sequence ID" value="CEK78913.1"/>
    <property type="molecule type" value="Transcribed_RNA"/>
</dbReference>
<organism evidence="2">
    <name type="scientific">Arion vulgaris</name>
    <dbReference type="NCBI Taxonomy" id="1028688"/>
    <lineage>
        <taxon>Eukaryota</taxon>
        <taxon>Metazoa</taxon>
        <taxon>Spiralia</taxon>
        <taxon>Lophotrochozoa</taxon>
        <taxon>Mollusca</taxon>
        <taxon>Gastropoda</taxon>
        <taxon>Heterobranchia</taxon>
        <taxon>Euthyneura</taxon>
        <taxon>Panpulmonata</taxon>
        <taxon>Eupulmonata</taxon>
        <taxon>Stylommatophora</taxon>
        <taxon>Helicina</taxon>
        <taxon>Arionoidea</taxon>
        <taxon>Arionidae</taxon>
        <taxon>Arion</taxon>
    </lineage>
</organism>
<feature type="region of interest" description="Disordered" evidence="1">
    <location>
        <begin position="120"/>
        <end position="163"/>
    </location>
</feature>